<dbReference type="Proteomes" id="UP000658690">
    <property type="component" value="Unassembled WGS sequence"/>
</dbReference>
<comment type="caution">
    <text evidence="4">The sequence shown here is derived from an EMBL/GenBank/DDBJ whole genome shotgun (WGS) entry which is preliminary data.</text>
</comment>
<name>A0ABX1ZBW7_9BACL</name>
<evidence type="ECO:0000313" key="5">
    <source>
        <dbReference type="Proteomes" id="UP000658690"/>
    </source>
</evidence>
<reference evidence="4 5" key="1">
    <citation type="submission" date="2019-10" db="EMBL/GenBank/DDBJ databases">
        <title>Description of Paenibacillus choica sp. nov.</title>
        <authorList>
            <person name="Carlier A."/>
            <person name="Qi S."/>
        </authorList>
    </citation>
    <scope>NUCLEOTIDE SEQUENCE [LARGE SCALE GENOMIC DNA]</scope>
    <source>
        <strain evidence="4 5">LMG 31460</strain>
    </source>
</reference>
<dbReference type="Pfam" id="PF02126">
    <property type="entry name" value="PTE"/>
    <property type="match status" value="1"/>
</dbReference>
<dbReference type="InterPro" id="IPR001559">
    <property type="entry name" value="Phosphotriesterase"/>
</dbReference>
<dbReference type="SUPFAM" id="SSF51556">
    <property type="entry name" value="Metallo-dependent hydrolases"/>
    <property type="match status" value="1"/>
</dbReference>
<comment type="similarity">
    <text evidence="3">Belongs to the metallo-dependent hydrolases superfamily. Phosphotriesterase family.</text>
</comment>
<evidence type="ECO:0008006" key="6">
    <source>
        <dbReference type="Google" id="ProtNLM"/>
    </source>
</evidence>
<keyword evidence="1" id="KW-0479">Metal-binding</keyword>
<evidence type="ECO:0000256" key="3">
    <source>
        <dbReference type="PROSITE-ProRule" id="PRU00679"/>
    </source>
</evidence>
<dbReference type="PIRSF" id="PIRSF016839">
    <property type="entry name" value="PhP"/>
    <property type="match status" value="1"/>
</dbReference>
<dbReference type="Gene3D" id="3.20.20.140">
    <property type="entry name" value="Metal-dependent hydrolases"/>
    <property type="match status" value="1"/>
</dbReference>
<proteinExistence type="inferred from homology"/>
<dbReference type="EMBL" id="WHOC01000176">
    <property type="protein sequence ID" value="NOU90828.1"/>
    <property type="molecule type" value="Genomic_DNA"/>
</dbReference>
<dbReference type="PROSITE" id="PS51347">
    <property type="entry name" value="PHOSPHOTRIESTERASE_2"/>
    <property type="match status" value="1"/>
</dbReference>
<dbReference type="RefSeq" id="WP_171693576.1">
    <property type="nucleotide sequence ID" value="NZ_WHOC01000176.1"/>
</dbReference>
<organism evidence="4 5">
    <name type="scientific">Paenibacillus germinis</name>
    <dbReference type="NCBI Taxonomy" id="2654979"/>
    <lineage>
        <taxon>Bacteria</taxon>
        <taxon>Bacillati</taxon>
        <taxon>Bacillota</taxon>
        <taxon>Bacilli</taxon>
        <taxon>Bacillales</taxon>
        <taxon>Paenibacillaceae</taxon>
        <taxon>Paenibacillus</taxon>
    </lineage>
</organism>
<sequence>MAATGIIRTVLGDISKEQLGFCHSHEHLFIAEGTPSRLNPVLQIDDFGKTKEELLLFKSLGGKAVVDAQPVGCGRMADMLTEVSKQTGIHIIASTGFHKRSFYPDNHWLFRADVERLANTFIAEIEEGMYIQADKQDPKLQIKAKAGQIKTAIDEDSPGLICLHLLNAAAIASLETGIPIMCHTETHRQGIVVAEHFMKLGVAPENLIICHLDRTLNDYSVHRQLAHLGVYLEYDTIGRFKYHSDEEEAELIVQMLDWGYGDSLLLGLDTTRARLKSYGGEIGLDHMKVNFIPLLRQRGVSESAIADMMIHNPSHAFTRKKQNSQRGENK</sequence>
<keyword evidence="2" id="KW-0378">Hydrolase</keyword>
<feature type="modified residue" description="N6-carboxylysine" evidence="3">
    <location>
        <position position="150"/>
    </location>
</feature>
<keyword evidence="5" id="KW-1185">Reference proteome</keyword>
<dbReference type="InterPro" id="IPR032466">
    <property type="entry name" value="Metal_Hydrolase"/>
</dbReference>
<dbReference type="PANTHER" id="PTHR10819:SF3">
    <property type="entry name" value="PHOSPHOTRIESTERASE-RELATED PROTEIN"/>
    <property type="match status" value="1"/>
</dbReference>
<evidence type="ECO:0000256" key="2">
    <source>
        <dbReference type="ARBA" id="ARBA00022801"/>
    </source>
</evidence>
<protein>
    <recommendedName>
        <fullName evidence="6">Phosphotriesterase-related protein</fullName>
    </recommendedName>
</protein>
<evidence type="ECO:0000256" key="1">
    <source>
        <dbReference type="ARBA" id="ARBA00022723"/>
    </source>
</evidence>
<gene>
    <name evidence="4" type="ORF">GC102_34620</name>
</gene>
<dbReference type="PANTHER" id="PTHR10819">
    <property type="entry name" value="PHOSPHOTRIESTERASE-RELATED"/>
    <property type="match status" value="1"/>
</dbReference>
<evidence type="ECO:0000313" key="4">
    <source>
        <dbReference type="EMBL" id="NOU90828.1"/>
    </source>
</evidence>
<accession>A0ABX1ZBW7</accession>